<dbReference type="VEuPathDB" id="FungiDB:DFL_005745"/>
<feature type="transmembrane region" description="Helical" evidence="2">
    <location>
        <begin position="238"/>
        <end position="261"/>
    </location>
</feature>
<gene>
    <name evidence="3" type="ORF">DFL_005745</name>
</gene>
<feature type="transmembrane region" description="Helical" evidence="2">
    <location>
        <begin position="281"/>
        <end position="305"/>
    </location>
</feature>
<feature type="compositionally biased region" description="Polar residues" evidence="1">
    <location>
        <begin position="408"/>
        <end position="422"/>
    </location>
</feature>
<dbReference type="EMBL" id="SAEB01000007">
    <property type="protein sequence ID" value="RVD83977.1"/>
    <property type="molecule type" value="Genomic_DNA"/>
</dbReference>
<comment type="caution">
    <text evidence="3">The sequence shown here is derived from an EMBL/GenBank/DDBJ whole genome shotgun (WGS) entry which is preliminary data.</text>
</comment>
<feature type="transmembrane region" description="Helical" evidence="2">
    <location>
        <begin position="367"/>
        <end position="388"/>
    </location>
</feature>
<organism evidence="3 4">
    <name type="scientific">Arthrobotrys flagrans</name>
    <name type="common">Nematode-trapping fungus</name>
    <name type="synonym">Trichothecium flagrans</name>
    <dbReference type="NCBI Taxonomy" id="97331"/>
    <lineage>
        <taxon>Eukaryota</taxon>
        <taxon>Fungi</taxon>
        <taxon>Dikarya</taxon>
        <taxon>Ascomycota</taxon>
        <taxon>Pezizomycotina</taxon>
        <taxon>Orbiliomycetes</taxon>
        <taxon>Orbiliales</taxon>
        <taxon>Orbiliaceae</taxon>
        <taxon>Arthrobotrys</taxon>
    </lineage>
</organism>
<evidence type="ECO:0000256" key="1">
    <source>
        <dbReference type="SAM" id="MobiDB-lite"/>
    </source>
</evidence>
<evidence type="ECO:0000313" key="3">
    <source>
        <dbReference type="EMBL" id="RVD83977.1"/>
    </source>
</evidence>
<dbReference type="Proteomes" id="UP000283090">
    <property type="component" value="Unassembled WGS sequence"/>
</dbReference>
<feature type="transmembrane region" description="Helical" evidence="2">
    <location>
        <begin position="180"/>
        <end position="205"/>
    </location>
</feature>
<dbReference type="RefSeq" id="XP_067489521.1">
    <property type="nucleotide sequence ID" value="XM_067635051.1"/>
</dbReference>
<reference evidence="3 4" key="1">
    <citation type="submission" date="2019-01" db="EMBL/GenBank/DDBJ databases">
        <title>Intercellular communication is required for trap formation in the nematode-trapping fungus Duddingtonia flagrans.</title>
        <authorList>
            <person name="Youssar L."/>
            <person name="Wernet V."/>
            <person name="Hensel N."/>
            <person name="Hildebrandt H.-G."/>
            <person name="Fischer R."/>
        </authorList>
    </citation>
    <scope>NUCLEOTIDE SEQUENCE [LARGE SCALE GENOMIC DNA]</scope>
    <source>
        <strain evidence="3 4">CBS H-5679</strain>
    </source>
</reference>
<dbReference type="OrthoDB" id="5276790at2759"/>
<keyword evidence="4" id="KW-1185">Reference proteome</keyword>
<keyword evidence="2" id="KW-1133">Transmembrane helix</keyword>
<keyword evidence="2" id="KW-0812">Transmembrane</keyword>
<protein>
    <submittedName>
        <fullName evidence="3">Uncharacterized protein</fullName>
    </submittedName>
</protein>
<dbReference type="GeneID" id="93588056"/>
<feature type="region of interest" description="Disordered" evidence="1">
    <location>
        <begin position="401"/>
        <end position="439"/>
    </location>
</feature>
<evidence type="ECO:0000256" key="2">
    <source>
        <dbReference type="SAM" id="Phobius"/>
    </source>
</evidence>
<name>A0A436ZY93_ARTFL</name>
<proteinExistence type="predicted"/>
<keyword evidence="2" id="KW-0472">Membrane</keyword>
<sequence length="439" mass="49427">MEAPGSCDLMHSCEMQCDLFLLVGQRGLAVIEISWDLKFFLEHPLDLVNLRRVGFQQIPAGFRPRDQTAETRYMQECKLIRDVEESRKMFHSSHKLCDQIHPNSPTLILQLITFFLIPIPDIIQCVRISHQKSTSGISPTSVLLRFLYCTANLGNALTIPYTFAATECCQSSGLSVPSCMLNMLVVLQAAVLWGSNAISTVVFLFKHNDHTPHILSYPSGELALSRPFSLYPPWTPGVGFISTICFIASAGILPISLSYIIPLFAVNESYWGSLEAWSFGLNIITAGLAFLQGIPQIALTGTILFGKRNNLARKDADLATARRMEFWFLTFNAVKWVLLAAVWTTWFGQRLYENINFYLPVLWVVGAQVYLDYLVVGVEDTLLAWMVWSSRRRDWETSSDISDHRAETGSTSPARSTEQTPLLTGGMRWHDDGEQDWTN</sequence>
<feature type="transmembrane region" description="Helical" evidence="2">
    <location>
        <begin position="326"/>
        <end position="347"/>
    </location>
</feature>
<dbReference type="AlphaFoldDB" id="A0A436ZY93"/>
<evidence type="ECO:0000313" key="4">
    <source>
        <dbReference type="Proteomes" id="UP000283090"/>
    </source>
</evidence>
<accession>A0A436ZY93</accession>